<dbReference type="OrthoDB" id="10261408at2759"/>
<gene>
    <name evidence="2" type="ORF">FIESC28_10246</name>
</gene>
<dbReference type="AlphaFoldDB" id="A0A366QWG0"/>
<dbReference type="PANTHER" id="PTHR47256:SF1">
    <property type="entry name" value="ZN(II)2CYS6 TRANSCRIPTION FACTOR (EUROFUNG)"/>
    <property type="match status" value="1"/>
</dbReference>
<proteinExistence type="predicted"/>
<feature type="compositionally biased region" description="Low complexity" evidence="1">
    <location>
        <begin position="111"/>
        <end position="149"/>
    </location>
</feature>
<feature type="region of interest" description="Disordered" evidence="1">
    <location>
        <begin position="111"/>
        <end position="155"/>
    </location>
</feature>
<dbReference type="InterPro" id="IPR053187">
    <property type="entry name" value="Notoamide_regulator"/>
</dbReference>
<protein>
    <recommendedName>
        <fullName evidence="4">Transcription factor domain-containing protein</fullName>
    </recommendedName>
</protein>
<sequence length="598" mass="66082">MLELRKGSKDLFEALELLRTAPEDSVAAMLQDLRSRGSVSEFLQSVDSGSVGSSPANSLVTSLAGSSASSPMEMDLNMRYSNAFPSLEPLEIADVDLGLLALDKRKSKLLTAPSSAPASGSSSSPIDLSSRRSATPTSSESFSTPSDTTGESPQQQIDHRLEGLQIWQWTSVPIPDALAEKAVSFYLANEHPLLAFFDADLFIRDLVSGGGRFCSHLLVSSLLAWSCHGQDRVGLLYLDASAEIGRRLGLFGDKDVTMPGIDGDEELKSAASYAAWGSFGWHSLHSVNFRAKHRINHPPSLPIPGDIFGPPLNDQMGSTFTWISKFWLITHKIFGEGFNSFSRLPMSHAHQMYQLLLDWAAALPDDVKRSNDCPHHVLVLHIWYHTAIIDIWRPFLENYQDEYASRNSNANAAHTASVQQLKRLMYVYRTRFESTNLTMFITPGLLTLVNEVFRNPDASDAQFWFILSARGCLSIASWCKGLRGITEGLMTIGWQNGTFKRHGWAENSMIEDIRSATKALVKDGGAYSSLYPISLDSVSEDMGDIGMEALAGEFQRLTAQNEPRGQEVEMTGEQPVWKGDQRDLNLTLSEATEEEEYN</sequence>
<name>A0A366QWG0_9HYPO</name>
<evidence type="ECO:0008006" key="4">
    <source>
        <dbReference type="Google" id="ProtNLM"/>
    </source>
</evidence>
<feature type="region of interest" description="Disordered" evidence="1">
    <location>
        <begin position="561"/>
        <end position="598"/>
    </location>
</feature>
<dbReference type="GeneID" id="41999676"/>
<dbReference type="Proteomes" id="UP000253153">
    <property type="component" value="Unassembled WGS sequence"/>
</dbReference>
<evidence type="ECO:0000256" key="1">
    <source>
        <dbReference type="SAM" id="MobiDB-lite"/>
    </source>
</evidence>
<evidence type="ECO:0000313" key="3">
    <source>
        <dbReference type="Proteomes" id="UP000253153"/>
    </source>
</evidence>
<evidence type="ECO:0000313" key="2">
    <source>
        <dbReference type="EMBL" id="RBR08446.1"/>
    </source>
</evidence>
<dbReference type="EMBL" id="QKXC01000284">
    <property type="protein sequence ID" value="RBR08446.1"/>
    <property type="molecule type" value="Genomic_DNA"/>
</dbReference>
<comment type="caution">
    <text evidence="2">The sequence shown here is derived from an EMBL/GenBank/DDBJ whole genome shotgun (WGS) entry which is preliminary data.</text>
</comment>
<dbReference type="CDD" id="cd12148">
    <property type="entry name" value="fungal_TF_MHR"/>
    <property type="match status" value="1"/>
</dbReference>
<organism evidence="2 3">
    <name type="scientific">Fusarium coffeatum</name>
    <dbReference type="NCBI Taxonomy" id="231269"/>
    <lineage>
        <taxon>Eukaryota</taxon>
        <taxon>Fungi</taxon>
        <taxon>Dikarya</taxon>
        <taxon>Ascomycota</taxon>
        <taxon>Pezizomycotina</taxon>
        <taxon>Sordariomycetes</taxon>
        <taxon>Hypocreomycetidae</taxon>
        <taxon>Hypocreales</taxon>
        <taxon>Nectriaceae</taxon>
        <taxon>Fusarium</taxon>
        <taxon>Fusarium incarnatum-equiseti species complex</taxon>
    </lineage>
</organism>
<dbReference type="PANTHER" id="PTHR47256">
    <property type="entry name" value="ZN(II)2CYS6 TRANSCRIPTION FACTOR (EUROFUNG)-RELATED"/>
    <property type="match status" value="1"/>
</dbReference>
<keyword evidence="3" id="KW-1185">Reference proteome</keyword>
<accession>A0A366QWG0</accession>
<dbReference type="RefSeq" id="XP_031011554.1">
    <property type="nucleotide sequence ID" value="XM_031164380.1"/>
</dbReference>
<reference evidence="2 3" key="1">
    <citation type="submission" date="2018-06" db="EMBL/GenBank/DDBJ databases">
        <title>Fusarium incarnatum-equiseti species complex species 28.</title>
        <authorList>
            <person name="Gardiner D.M."/>
        </authorList>
    </citation>
    <scope>NUCLEOTIDE SEQUENCE [LARGE SCALE GENOMIC DNA]</scope>
    <source>
        <strain evidence="2 3">FIESC_28</strain>
    </source>
</reference>